<dbReference type="PANTHER" id="PTHR36477">
    <property type="entry name" value="TRANSMEMBRANE PROTEIN 225"/>
    <property type="match status" value="1"/>
</dbReference>
<dbReference type="AlphaFoldDB" id="A0A8U0RWY9"/>
<dbReference type="Gene3D" id="1.20.140.150">
    <property type="match status" value="1"/>
</dbReference>
<dbReference type="InterPro" id="IPR033542">
    <property type="entry name" value="TM225"/>
</dbReference>
<feature type="transmembrane region" description="Helical" evidence="2">
    <location>
        <begin position="218"/>
        <end position="242"/>
    </location>
</feature>
<protein>
    <submittedName>
        <fullName evidence="4">Transmembrane protein 225B isoform X1</fullName>
    </submittedName>
</protein>
<keyword evidence="3" id="KW-1185">Reference proteome</keyword>
<keyword evidence="2" id="KW-1133">Transmembrane helix</keyword>
<feature type="transmembrane region" description="Helical" evidence="2">
    <location>
        <begin position="254"/>
        <end position="276"/>
    </location>
</feature>
<evidence type="ECO:0000256" key="1">
    <source>
        <dbReference type="SAM" id="MobiDB-lite"/>
    </source>
</evidence>
<dbReference type="PANTHER" id="PTHR36477:SF2">
    <property type="entry name" value="TRANSMEMBRANE PROTEIN 225B"/>
    <property type="match status" value="1"/>
</dbReference>
<organism evidence="3 4">
    <name type="scientific">Mustela putorius furo</name>
    <name type="common">European domestic ferret</name>
    <name type="synonym">Mustela furo</name>
    <dbReference type="NCBI Taxonomy" id="9669"/>
    <lineage>
        <taxon>Eukaryota</taxon>
        <taxon>Metazoa</taxon>
        <taxon>Chordata</taxon>
        <taxon>Craniata</taxon>
        <taxon>Vertebrata</taxon>
        <taxon>Euteleostomi</taxon>
        <taxon>Mammalia</taxon>
        <taxon>Eutheria</taxon>
        <taxon>Laurasiatheria</taxon>
        <taxon>Carnivora</taxon>
        <taxon>Caniformia</taxon>
        <taxon>Musteloidea</taxon>
        <taxon>Mustelidae</taxon>
        <taxon>Mustelinae</taxon>
        <taxon>Mustela</taxon>
    </lineage>
</organism>
<dbReference type="Proteomes" id="UP000000715">
    <property type="component" value="Unplaced"/>
</dbReference>
<dbReference type="OrthoDB" id="9450674at2759"/>
<evidence type="ECO:0000256" key="2">
    <source>
        <dbReference type="SAM" id="Phobius"/>
    </source>
</evidence>
<evidence type="ECO:0000313" key="3">
    <source>
        <dbReference type="Proteomes" id="UP000000715"/>
    </source>
</evidence>
<gene>
    <name evidence="4" type="primary">TMEM225B</name>
</gene>
<evidence type="ECO:0000313" key="4">
    <source>
        <dbReference type="RefSeq" id="XP_044931021.1"/>
    </source>
</evidence>
<keyword evidence="2 4" id="KW-0812">Transmembrane</keyword>
<feature type="region of interest" description="Disordered" evidence="1">
    <location>
        <begin position="1"/>
        <end position="25"/>
    </location>
</feature>
<proteinExistence type="predicted"/>
<accession>A0A8U0RWY9</accession>
<reference evidence="4" key="1">
    <citation type="submission" date="2025-08" db="UniProtKB">
        <authorList>
            <consortium name="RefSeq"/>
        </authorList>
    </citation>
    <scope>IDENTIFICATION</scope>
    <source>
        <tissue evidence="4">Brain</tissue>
    </source>
</reference>
<feature type="region of interest" description="Disordered" evidence="1">
    <location>
        <begin position="40"/>
        <end position="78"/>
    </location>
</feature>
<name>A0A8U0RWY9_MUSPF</name>
<dbReference type="RefSeq" id="XP_044931021.1">
    <property type="nucleotide sequence ID" value="XM_045075086.1"/>
</dbReference>
<keyword evidence="2" id="KW-0472">Membrane</keyword>
<feature type="transmembrane region" description="Helical" evidence="2">
    <location>
        <begin position="156"/>
        <end position="183"/>
    </location>
</feature>
<feature type="region of interest" description="Disordered" evidence="1">
    <location>
        <begin position="91"/>
        <end position="112"/>
    </location>
</feature>
<sequence length="371" mass="41629">MEKLPEQITPESLYPSSQQEPRKSKDAVTFAWNILHLVDPDHSSRSSSTSFFEAAISSSPRNKKTDTQEGEITYPRSPSWEWQSWNSNSDLPGSGSLPPPSAHPPRTAAEARDCRAESQLPRACKFLFSSLNRCLWPKLGMGRPVMMTLENKDLKGFTWAIAPALTSLGYLLILLVSIFPFWVRLVNEESHEVFFSGLFENCFHIKCWKPRPLSVYIILGRVFLLSAVVLSFLTTFVLVSFASQLFPRTWRHNLVSAFISFLTGVCAFLALLLHALEIQNLRMKPSPPQFSVQWPYYVLGFAIVLFIVAGICICSCLMLVCTTSQGSQQVPSASSKKQPTLAAIGCPVPGGVSRRPRASPTWRIWRVWEET</sequence>
<dbReference type="GeneID" id="101686551"/>
<dbReference type="CTD" id="100289187"/>
<feature type="transmembrane region" description="Helical" evidence="2">
    <location>
        <begin position="296"/>
        <end position="320"/>
    </location>
</feature>